<evidence type="ECO:0000256" key="5">
    <source>
        <dbReference type="ARBA" id="ARBA00023065"/>
    </source>
</evidence>
<evidence type="ECO:0000256" key="9">
    <source>
        <dbReference type="SAM" id="MobiDB-lite"/>
    </source>
</evidence>
<proteinExistence type="predicted"/>
<keyword evidence="8" id="KW-0407">Ion channel</keyword>
<keyword evidence="6 10" id="KW-0472">Membrane</keyword>
<reference evidence="12 13" key="1">
    <citation type="submission" date="2018-08" db="EMBL/GenBank/DDBJ databases">
        <title>Aphanomyces genome sequencing and annotation.</title>
        <authorList>
            <person name="Minardi D."/>
            <person name="Oidtmann B."/>
            <person name="Van Der Giezen M."/>
            <person name="Studholme D.J."/>
        </authorList>
    </citation>
    <scope>NUCLEOTIDE SEQUENCE [LARGE SCALE GENOMIC DNA]</scope>
    <source>
        <strain evidence="12 13">NJM0002</strain>
    </source>
</reference>
<evidence type="ECO:0000256" key="7">
    <source>
        <dbReference type="ARBA" id="ARBA00023286"/>
    </source>
</evidence>
<keyword evidence="3 10" id="KW-0812">Transmembrane</keyword>
<dbReference type="InterPro" id="IPR050866">
    <property type="entry name" value="CNG_cation_channel"/>
</dbReference>
<dbReference type="SUPFAM" id="SSF81324">
    <property type="entry name" value="Voltage-gated potassium channels"/>
    <property type="match status" value="1"/>
</dbReference>
<accession>A0A418AX05</accession>
<keyword evidence="2" id="KW-0813">Transport</keyword>
<gene>
    <name evidence="12" type="ORF">DYB32_004636</name>
</gene>
<dbReference type="Proteomes" id="UP000285060">
    <property type="component" value="Unassembled WGS sequence"/>
</dbReference>
<dbReference type="PROSITE" id="PS00888">
    <property type="entry name" value="CNMP_BINDING_1"/>
    <property type="match status" value="1"/>
</dbReference>
<evidence type="ECO:0000256" key="1">
    <source>
        <dbReference type="ARBA" id="ARBA00004141"/>
    </source>
</evidence>
<evidence type="ECO:0000259" key="11">
    <source>
        <dbReference type="PROSITE" id="PS50042"/>
    </source>
</evidence>
<name>A0A418AX05_9STRA</name>
<dbReference type="AlphaFoldDB" id="A0A418AX05"/>
<dbReference type="InterPro" id="IPR000595">
    <property type="entry name" value="cNMP-bd_dom"/>
</dbReference>
<feature type="transmembrane region" description="Helical" evidence="10">
    <location>
        <begin position="257"/>
        <end position="282"/>
    </location>
</feature>
<evidence type="ECO:0000313" key="13">
    <source>
        <dbReference type="Proteomes" id="UP000285060"/>
    </source>
</evidence>
<feature type="transmembrane region" description="Helical" evidence="10">
    <location>
        <begin position="506"/>
        <end position="529"/>
    </location>
</feature>
<feature type="domain" description="Cyclic nucleotide-binding" evidence="11">
    <location>
        <begin position="435"/>
        <end position="544"/>
    </location>
</feature>
<dbReference type="VEuPathDB" id="FungiDB:H310_07929"/>
<evidence type="ECO:0000256" key="2">
    <source>
        <dbReference type="ARBA" id="ARBA00022448"/>
    </source>
</evidence>
<sequence length="772" mass="86016">MQASFGLHGDLDIDKIHDEVHFASPLLSASSRLPLNLGAPIDPRTQTMKVMPLVTDPVPVDPICPRSEESAPRMSDVSKWPAPTAKSPWPVSGGSNPRKSIVDVINAVNLEKKMAKKLHENVWWDAVLAIVTLYAIIMIPMDLCFDVGRCYGWVPALQGVVEIVFAIDILVTFRTSFLDSATHEEVVDIGRIRQHYLTSWFCIDVVGSVPSCAVGTSIEQSNVAYLRLLVFLRILRLSTSPTFSEFMSWASRKFTSYLIRLVVLVTMYLLLHHYIACSYYLLVFWESHEVERWAIPFGANDSLDVKYVSSFYRGLAITSGSDLGAVTSIERVWSTSMFVIGIIANACVAGICASVLAQMNKVQDEQSHLKEAIHTRLRNSNAGEDLQERVLAYFDSAHGRETAHHAVDLFKGMPSKLHFELSVALNHAFLDKVPLFRTLEPEGIVALLECVDETVAMTGDIIIRAGEEGRAFYMIKMGSVEIYDDSSGKHVSIKHMEAGNTFGEMALLRNGVASASVVATSFCVLLVLYKDIFQWITRENDQVRTFWERSRVKQMETSELVVQVRLKNKLLHVACVISCAWLFFQRASLVEMASDVTREVGIVHYLTNKVFPKRMQVMLRKVRMRKAARKVLLLQKHHRLARHDDNERVQRPSSQQFSQLSNVSTRHVGATQPSPHMLGEPPTIPSRPDVPSSAVSSGGGSTAKRSRFKMAAKKVRASPMGNAHMLVSMLKGRQTSARALAAVSKMSQIAAKDMVDAQAITKANILYRADES</sequence>
<dbReference type="InterPro" id="IPR014710">
    <property type="entry name" value="RmlC-like_jellyroll"/>
</dbReference>
<evidence type="ECO:0000256" key="8">
    <source>
        <dbReference type="ARBA" id="ARBA00023303"/>
    </source>
</evidence>
<organism evidence="12 13">
    <name type="scientific">Aphanomyces invadans</name>
    <dbReference type="NCBI Taxonomy" id="157072"/>
    <lineage>
        <taxon>Eukaryota</taxon>
        <taxon>Sar</taxon>
        <taxon>Stramenopiles</taxon>
        <taxon>Oomycota</taxon>
        <taxon>Saprolegniomycetes</taxon>
        <taxon>Saprolegniales</taxon>
        <taxon>Verrucalvaceae</taxon>
        <taxon>Aphanomyces</taxon>
    </lineage>
</organism>
<dbReference type="Gene3D" id="1.10.287.70">
    <property type="match status" value="1"/>
</dbReference>
<keyword evidence="7" id="KW-1071">Ligand-gated ion channel</keyword>
<evidence type="ECO:0000256" key="3">
    <source>
        <dbReference type="ARBA" id="ARBA00022692"/>
    </source>
</evidence>
<dbReference type="Pfam" id="PF00027">
    <property type="entry name" value="cNMP_binding"/>
    <property type="match status" value="1"/>
</dbReference>
<dbReference type="PANTHER" id="PTHR45638">
    <property type="entry name" value="CYCLIC NUCLEOTIDE-GATED CATION CHANNEL SUBUNIT A"/>
    <property type="match status" value="1"/>
</dbReference>
<feature type="compositionally biased region" description="Polar residues" evidence="9">
    <location>
        <begin position="651"/>
        <end position="665"/>
    </location>
</feature>
<dbReference type="Gene3D" id="2.60.120.10">
    <property type="entry name" value="Jelly Rolls"/>
    <property type="match status" value="1"/>
</dbReference>
<keyword evidence="4 10" id="KW-1133">Transmembrane helix</keyword>
<feature type="transmembrane region" description="Helical" evidence="10">
    <location>
        <begin position="337"/>
        <end position="357"/>
    </location>
</feature>
<dbReference type="PANTHER" id="PTHR45638:SF11">
    <property type="entry name" value="CYCLIC NUCLEOTIDE-GATED CATION CHANNEL SUBUNIT A"/>
    <property type="match status" value="1"/>
</dbReference>
<comment type="caution">
    <text evidence="12">The sequence shown here is derived from an EMBL/GenBank/DDBJ whole genome shotgun (WGS) entry which is preliminary data.</text>
</comment>
<dbReference type="GO" id="GO:0016020">
    <property type="term" value="C:membrane"/>
    <property type="evidence" value="ECO:0007669"/>
    <property type="project" value="UniProtKB-SubCell"/>
</dbReference>
<keyword evidence="13" id="KW-1185">Reference proteome</keyword>
<dbReference type="CDD" id="cd00038">
    <property type="entry name" value="CAP_ED"/>
    <property type="match status" value="1"/>
</dbReference>
<evidence type="ECO:0000256" key="4">
    <source>
        <dbReference type="ARBA" id="ARBA00022989"/>
    </source>
</evidence>
<evidence type="ECO:0000256" key="10">
    <source>
        <dbReference type="SAM" id="Phobius"/>
    </source>
</evidence>
<dbReference type="GO" id="GO:0005221">
    <property type="term" value="F:intracellularly cyclic nucleotide-activated monoatomic cation channel activity"/>
    <property type="evidence" value="ECO:0007669"/>
    <property type="project" value="InterPro"/>
</dbReference>
<comment type="subcellular location">
    <subcellularLocation>
        <location evidence="1">Membrane</location>
        <topology evidence="1">Multi-pass membrane protein</topology>
    </subcellularLocation>
</comment>
<protein>
    <recommendedName>
        <fullName evidence="11">Cyclic nucleotide-binding domain-containing protein</fullName>
    </recommendedName>
</protein>
<dbReference type="EMBL" id="QUSY01000357">
    <property type="protein sequence ID" value="RHY30083.1"/>
    <property type="molecule type" value="Genomic_DNA"/>
</dbReference>
<dbReference type="GO" id="GO:0044877">
    <property type="term" value="F:protein-containing complex binding"/>
    <property type="evidence" value="ECO:0007669"/>
    <property type="project" value="TreeGrafter"/>
</dbReference>
<feature type="region of interest" description="Disordered" evidence="9">
    <location>
        <begin position="67"/>
        <end position="94"/>
    </location>
</feature>
<evidence type="ECO:0000256" key="6">
    <source>
        <dbReference type="ARBA" id="ARBA00023136"/>
    </source>
</evidence>
<dbReference type="InterPro" id="IPR018488">
    <property type="entry name" value="cNMP-bd_CS"/>
</dbReference>
<dbReference type="SMART" id="SM00100">
    <property type="entry name" value="cNMP"/>
    <property type="match status" value="1"/>
</dbReference>
<feature type="transmembrane region" description="Helical" evidence="10">
    <location>
        <begin position="153"/>
        <end position="173"/>
    </location>
</feature>
<feature type="transmembrane region" description="Helical" evidence="10">
    <location>
        <begin position="122"/>
        <end position="141"/>
    </location>
</feature>
<evidence type="ECO:0000313" key="12">
    <source>
        <dbReference type="EMBL" id="RHY30083.1"/>
    </source>
</evidence>
<keyword evidence="5" id="KW-0406">Ion transport</keyword>
<feature type="region of interest" description="Disordered" evidence="9">
    <location>
        <begin position="642"/>
        <end position="707"/>
    </location>
</feature>
<dbReference type="PROSITE" id="PS50042">
    <property type="entry name" value="CNMP_BINDING_3"/>
    <property type="match status" value="1"/>
</dbReference>
<dbReference type="InterPro" id="IPR018490">
    <property type="entry name" value="cNMP-bd_dom_sf"/>
</dbReference>
<dbReference type="SUPFAM" id="SSF51206">
    <property type="entry name" value="cAMP-binding domain-like"/>
    <property type="match status" value="1"/>
</dbReference>